<dbReference type="RefSeq" id="WP_144234384.1">
    <property type="nucleotide sequence ID" value="NZ_QMIF01000002.1"/>
</dbReference>
<dbReference type="Pfam" id="PF09861">
    <property type="entry name" value="Lar_N"/>
    <property type="match status" value="1"/>
</dbReference>
<dbReference type="InterPro" id="IPR047926">
    <property type="entry name" value="Ni_dep_LarA"/>
</dbReference>
<evidence type="ECO:0000259" key="2">
    <source>
        <dbReference type="Pfam" id="PF21113"/>
    </source>
</evidence>
<dbReference type="Pfam" id="PF21113">
    <property type="entry name" value="LarA_C"/>
    <property type="match status" value="1"/>
</dbReference>
<dbReference type="OrthoDB" id="9770545at2"/>
<accession>A0A6P1ZLF7</accession>
<feature type="domain" description="Lactate racemase C-terminal" evidence="2">
    <location>
        <begin position="269"/>
        <end position="409"/>
    </location>
</feature>
<reference evidence="3 4" key="1">
    <citation type="submission" date="2018-06" db="EMBL/GenBank/DDBJ databases">
        <title>Complete genome of Desulfovibrio marinus P48SEP.</title>
        <authorList>
            <person name="Crispim J.S."/>
            <person name="Vidigal P.M.P."/>
            <person name="Silva L.C.F."/>
            <person name="Araujo L.C."/>
            <person name="Laguardia C.N."/>
            <person name="Dias R.S."/>
            <person name="Sousa M.P."/>
            <person name="Paula S.O."/>
            <person name="Silva C."/>
        </authorList>
    </citation>
    <scope>NUCLEOTIDE SEQUENCE [LARGE SCALE GENOMIC DNA]</scope>
    <source>
        <strain evidence="3 4">P48SEP</strain>
    </source>
</reference>
<dbReference type="InterPro" id="IPR048520">
    <property type="entry name" value="LarA_C"/>
</dbReference>
<name>A0A6P1ZLF7_9BACT</name>
<evidence type="ECO:0000313" key="4">
    <source>
        <dbReference type="Proteomes" id="UP000434052"/>
    </source>
</evidence>
<dbReference type="Gene3D" id="3.40.50.11440">
    <property type="match status" value="1"/>
</dbReference>
<sequence>MDLVLAKGKEKLSLALEDGRIMAVLMPAVAQGDCDEEKEMRRSLEQPIGSPSLRELVAPGKTVAIVTSDITRPCPSRKMLPPVLDELAAGGVRKEDICIVFALGSHRKHTWEEMESLVGPDILREYRCIDSDADDCVEVGVTSRGTPVEIHRPVVEADIRVCLGNIEYHYFAGYSGGAKALFPGVSTPRSIQANHRMMVEDGAVTGKIEGNPVRADIEEVHGFLPIDFIFNVVLGPGKQILKAVAGHYVEAHRAGCAFLDSLYKFPLERPADIVVVSAGGYPKDINMYQAQKALDNARFAVREGGCIILVASCPEHYGSATFERWICNAVSPEKIIEDIARKFELGGHKAAAIALALRKARVFVVSDMDEDVARSLFFEPMDSIEGALQEAVAQCGEDARILVMPMGGSTLPVITA</sequence>
<dbReference type="Proteomes" id="UP000434052">
    <property type="component" value="Unassembled WGS sequence"/>
</dbReference>
<dbReference type="InterPro" id="IPR048068">
    <property type="entry name" value="LarA-like"/>
</dbReference>
<dbReference type="GO" id="GO:0050043">
    <property type="term" value="F:lactate racemase activity"/>
    <property type="evidence" value="ECO:0007669"/>
    <property type="project" value="InterPro"/>
</dbReference>
<gene>
    <name evidence="3" type="primary">larA</name>
    <name evidence="3" type="ORF">DQK91_05250</name>
</gene>
<organism evidence="3 4">
    <name type="scientific">Oceanidesulfovibrio marinus</name>
    <dbReference type="NCBI Taxonomy" id="370038"/>
    <lineage>
        <taxon>Bacteria</taxon>
        <taxon>Pseudomonadati</taxon>
        <taxon>Thermodesulfobacteriota</taxon>
        <taxon>Desulfovibrionia</taxon>
        <taxon>Desulfovibrionales</taxon>
        <taxon>Desulfovibrionaceae</taxon>
        <taxon>Oceanidesulfovibrio</taxon>
    </lineage>
</organism>
<protein>
    <submittedName>
        <fullName evidence="3">Nickel-dependent lactate racemase</fullName>
    </submittedName>
</protein>
<dbReference type="NCBIfam" id="NF033504">
    <property type="entry name" value="Ni_dep_LarA"/>
    <property type="match status" value="1"/>
</dbReference>
<dbReference type="PANTHER" id="PTHR33171">
    <property type="entry name" value="LAR_N DOMAIN-CONTAINING PROTEIN"/>
    <property type="match status" value="1"/>
</dbReference>
<feature type="domain" description="LarA-like N-terminal" evidence="1">
    <location>
        <begin position="8"/>
        <end position="204"/>
    </location>
</feature>
<dbReference type="Gene3D" id="3.90.226.30">
    <property type="match status" value="1"/>
</dbReference>
<comment type="caution">
    <text evidence="3">The sequence shown here is derived from an EMBL/GenBank/DDBJ whole genome shotgun (WGS) entry which is preliminary data.</text>
</comment>
<proteinExistence type="predicted"/>
<dbReference type="InterPro" id="IPR043166">
    <property type="entry name" value="LarA-like_C"/>
</dbReference>
<evidence type="ECO:0000259" key="1">
    <source>
        <dbReference type="Pfam" id="PF09861"/>
    </source>
</evidence>
<dbReference type="InterPro" id="IPR018657">
    <property type="entry name" value="LarA-like_N"/>
</dbReference>
<dbReference type="PANTHER" id="PTHR33171:SF17">
    <property type="entry name" value="LARA-LIKE N-TERMINAL DOMAIN-CONTAINING PROTEIN"/>
    <property type="match status" value="1"/>
</dbReference>
<dbReference type="AlphaFoldDB" id="A0A6P1ZLF7"/>
<evidence type="ECO:0000313" key="3">
    <source>
        <dbReference type="EMBL" id="TVM36140.1"/>
    </source>
</evidence>
<dbReference type="EMBL" id="QMIF01000002">
    <property type="protein sequence ID" value="TVM36140.1"/>
    <property type="molecule type" value="Genomic_DNA"/>
</dbReference>